<dbReference type="EMBL" id="JARJCM010000001">
    <property type="protein sequence ID" value="KAJ7047684.1"/>
    <property type="molecule type" value="Genomic_DNA"/>
</dbReference>
<dbReference type="GO" id="GO:0015369">
    <property type="term" value="F:calcium:proton antiporter activity"/>
    <property type="evidence" value="ECO:0007669"/>
    <property type="project" value="TreeGrafter"/>
</dbReference>
<dbReference type="PANTHER" id="PTHR31503:SF20">
    <property type="entry name" value="CA(2+)_H(+) EXCHANGER, PUTATIVE (EUROFUNG)-RELATED"/>
    <property type="match status" value="1"/>
</dbReference>
<dbReference type="PANTHER" id="PTHR31503">
    <property type="entry name" value="VACUOLAR CALCIUM ION TRANSPORTER"/>
    <property type="match status" value="1"/>
</dbReference>
<keyword evidence="6 8" id="KW-0472">Membrane</keyword>
<evidence type="ECO:0000313" key="10">
    <source>
        <dbReference type="EMBL" id="KAJ7047684.1"/>
    </source>
</evidence>
<dbReference type="GO" id="GO:0012505">
    <property type="term" value="C:endomembrane system"/>
    <property type="evidence" value="ECO:0007669"/>
    <property type="project" value="UniProtKB-SubCell"/>
</dbReference>
<evidence type="ECO:0000256" key="3">
    <source>
        <dbReference type="ARBA" id="ARBA00022692"/>
    </source>
</evidence>
<evidence type="ECO:0000256" key="2">
    <source>
        <dbReference type="ARBA" id="ARBA00022448"/>
    </source>
</evidence>
<evidence type="ECO:0000256" key="1">
    <source>
        <dbReference type="ARBA" id="ARBA00004127"/>
    </source>
</evidence>
<evidence type="ECO:0000259" key="9">
    <source>
        <dbReference type="Pfam" id="PF01699"/>
    </source>
</evidence>
<evidence type="ECO:0000256" key="7">
    <source>
        <dbReference type="SAM" id="MobiDB-lite"/>
    </source>
</evidence>
<keyword evidence="2" id="KW-0813">Transport</keyword>
<feature type="transmembrane region" description="Helical" evidence="8">
    <location>
        <begin position="458"/>
        <end position="475"/>
    </location>
</feature>
<keyword evidence="4 8" id="KW-1133">Transmembrane helix</keyword>
<feature type="transmembrane region" description="Helical" evidence="8">
    <location>
        <begin position="357"/>
        <end position="380"/>
    </location>
</feature>
<accession>A0AAD6TJV1</accession>
<keyword evidence="3 8" id="KW-0812">Transmembrane</keyword>
<keyword evidence="11" id="KW-1185">Reference proteome</keyword>
<feature type="domain" description="Sodium/calcium exchanger membrane region" evidence="9">
    <location>
        <begin position="320"/>
        <end position="472"/>
    </location>
</feature>
<feature type="compositionally biased region" description="Polar residues" evidence="7">
    <location>
        <begin position="1"/>
        <end position="10"/>
    </location>
</feature>
<keyword evidence="5" id="KW-0406">Ion transport</keyword>
<dbReference type="GO" id="GO:0006874">
    <property type="term" value="P:intracellular calcium ion homeostasis"/>
    <property type="evidence" value="ECO:0007669"/>
    <property type="project" value="TreeGrafter"/>
</dbReference>
<evidence type="ECO:0000256" key="5">
    <source>
        <dbReference type="ARBA" id="ARBA00023065"/>
    </source>
</evidence>
<reference evidence="10" key="1">
    <citation type="submission" date="2023-03" db="EMBL/GenBank/DDBJ databases">
        <title>Massive genome expansion in bonnet fungi (Mycena s.s.) driven by repeated elements and novel gene families across ecological guilds.</title>
        <authorList>
            <consortium name="Lawrence Berkeley National Laboratory"/>
            <person name="Harder C.B."/>
            <person name="Miyauchi S."/>
            <person name="Viragh M."/>
            <person name="Kuo A."/>
            <person name="Thoen E."/>
            <person name="Andreopoulos B."/>
            <person name="Lu D."/>
            <person name="Skrede I."/>
            <person name="Drula E."/>
            <person name="Henrissat B."/>
            <person name="Morin E."/>
            <person name="Kohler A."/>
            <person name="Barry K."/>
            <person name="LaButti K."/>
            <person name="Morin E."/>
            <person name="Salamov A."/>
            <person name="Lipzen A."/>
            <person name="Mereny Z."/>
            <person name="Hegedus B."/>
            <person name="Baldrian P."/>
            <person name="Stursova M."/>
            <person name="Weitz H."/>
            <person name="Taylor A."/>
            <person name="Grigoriev I.V."/>
            <person name="Nagy L.G."/>
            <person name="Martin F."/>
            <person name="Kauserud H."/>
        </authorList>
    </citation>
    <scope>NUCLEOTIDE SEQUENCE</scope>
    <source>
        <strain evidence="10">CBHHK200</strain>
    </source>
</reference>
<comment type="caution">
    <text evidence="10">The sequence shown here is derived from an EMBL/GenBank/DDBJ whole genome shotgun (WGS) entry which is preliminary data.</text>
</comment>
<evidence type="ECO:0000256" key="4">
    <source>
        <dbReference type="ARBA" id="ARBA00022989"/>
    </source>
</evidence>
<evidence type="ECO:0000256" key="8">
    <source>
        <dbReference type="SAM" id="Phobius"/>
    </source>
</evidence>
<feature type="transmembrane region" description="Helical" evidence="8">
    <location>
        <begin position="172"/>
        <end position="191"/>
    </location>
</feature>
<organism evidence="10 11">
    <name type="scientific">Mycena alexandri</name>
    <dbReference type="NCBI Taxonomy" id="1745969"/>
    <lineage>
        <taxon>Eukaryota</taxon>
        <taxon>Fungi</taxon>
        <taxon>Dikarya</taxon>
        <taxon>Basidiomycota</taxon>
        <taxon>Agaricomycotina</taxon>
        <taxon>Agaricomycetes</taxon>
        <taxon>Agaricomycetidae</taxon>
        <taxon>Agaricales</taxon>
        <taxon>Marasmiineae</taxon>
        <taxon>Mycenaceae</taxon>
        <taxon>Mycena</taxon>
    </lineage>
</organism>
<name>A0AAD6TJV1_9AGAR</name>
<feature type="transmembrane region" description="Helical" evidence="8">
    <location>
        <begin position="71"/>
        <end position="92"/>
    </location>
</feature>
<dbReference type="GO" id="GO:0000329">
    <property type="term" value="C:fungal-type vacuole membrane"/>
    <property type="evidence" value="ECO:0007669"/>
    <property type="project" value="TreeGrafter"/>
</dbReference>
<dbReference type="InterPro" id="IPR004837">
    <property type="entry name" value="NaCa_Exmemb"/>
</dbReference>
<dbReference type="Proteomes" id="UP001218188">
    <property type="component" value="Unassembled WGS sequence"/>
</dbReference>
<evidence type="ECO:0000313" key="11">
    <source>
        <dbReference type="Proteomes" id="UP001218188"/>
    </source>
</evidence>
<feature type="region of interest" description="Disordered" evidence="7">
    <location>
        <begin position="1"/>
        <end position="52"/>
    </location>
</feature>
<dbReference type="InterPro" id="IPR004713">
    <property type="entry name" value="CaH_exchang"/>
</dbReference>
<comment type="subcellular location">
    <subcellularLocation>
        <location evidence="1">Endomembrane system</location>
        <topology evidence="1">Multi-pass membrane protein</topology>
    </subcellularLocation>
</comment>
<dbReference type="AlphaFoldDB" id="A0AAD6TJV1"/>
<feature type="transmembrane region" description="Helical" evidence="8">
    <location>
        <begin position="212"/>
        <end position="235"/>
    </location>
</feature>
<evidence type="ECO:0000256" key="6">
    <source>
        <dbReference type="ARBA" id="ARBA00023136"/>
    </source>
</evidence>
<feature type="transmembrane region" description="Helical" evidence="8">
    <location>
        <begin position="426"/>
        <end position="446"/>
    </location>
</feature>
<feature type="transmembrane region" description="Helical" evidence="8">
    <location>
        <begin position="317"/>
        <end position="337"/>
    </location>
</feature>
<feature type="transmembrane region" description="Helical" evidence="8">
    <location>
        <begin position="401"/>
        <end position="420"/>
    </location>
</feature>
<sequence length="504" mass="55545">MSEMQQQVVQRTPHGRLVDDEQGLVPMDSATSSFEPKEQTRPGAPRTTTGTVDRFLRRGKPKVGVVESLKAIAFSSWLNLLLLFLPIAWVAHFGNAHDDPPEKTWKYSGTFVLCFLSIIPLEKLFDYGGEQMSFYLGADLGDLLVVTLNNTVEGTLAIILLKKCELKLLQSTIVGVVLLHLLLVPGVAFVTGGARILEQDLHPHLTQLNHTLLTIGVMTLLIPAAFFAALDHAALPATTVTSEAPTLFVSDTTRGIFLQMSRGLAVILLTVYICSRIFLHNPPGPGHSALAEHRLAPEALKERAQEWDTQDPEVSQWVCLGMLIITIGVMAATAEWLVDSIEFVREGSIQQEWFGLILLPLVSFSGDGFLAIVFFLRSCIQYLRGEPSPPATLANARPIDLSIQFTMFWMPFIVLLGWWIGRPMSLLFDLFEVALIIASCFIVNYVTADSKTNWAEGYAMLAFYVMIALCSWFYTGQQEIDVLLTCDTVGEALSAAAEAVVGKD</sequence>
<feature type="compositionally biased region" description="Low complexity" evidence="7">
    <location>
        <begin position="41"/>
        <end position="51"/>
    </location>
</feature>
<gene>
    <name evidence="10" type="ORF">C8F04DRAFT_1059727</name>
</gene>
<protein>
    <recommendedName>
        <fullName evidence="9">Sodium/calcium exchanger membrane region domain-containing protein</fullName>
    </recommendedName>
</protein>
<proteinExistence type="predicted"/>
<dbReference type="Pfam" id="PF01699">
    <property type="entry name" value="Na_Ca_ex"/>
    <property type="match status" value="1"/>
</dbReference>